<dbReference type="InterPro" id="IPR050950">
    <property type="entry name" value="HTH-type_LysR_regulators"/>
</dbReference>
<dbReference type="PANTHER" id="PTHR30419">
    <property type="entry name" value="HTH-TYPE TRANSCRIPTIONAL REGULATOR YBHD"/>
    <property type="match status" value="1"/>
</dbReference>
<evidence type="ECO:0000256" key="1">
    <source>
        <dbReference type="ARBA" id="ARBA00009437"/>
    </source>
</evidence>
<dbReference type="SUPFAM" id="SSF53850">
    <property type="entry name" value="Periplasmic binding protein-like II"/>
    <property type="match status" value="1"/>
</dbReference>
<evidence type="ECO:0000256" key="4">
    <source>
        <dbReference type="ARBA" id="ARBA00023163"/>
    </source>
</evidence>
<evidence type="ECO:0000256" key="3">
    <source>
        <dbReference type="ARBA" id="ARBA00023125"/>
    </source>
</evidence>
<evidence type="ECO:0000256" key="2">
    <source>
        <dbReference type="ARBA" id="ARBA00023015"/>
    </source>
</evidence>
<gene>
    <name evidence="6" type="ORF">WKW82_18340</name>
</gene>
<dbReference type="Pfam" id="PF03466">
    <property type="entry name" value="LysR_substrate"/>
    <property type="match status" value="1"/>
</dbReference>
<dbReference type="InterPro" id="IPR036390">
    <property type="entry name" value="WH_DNA-bd_sf"/>
</dbReference>
<keyword evidence="3" id="KW-0238">DNA-binding</keyword>
<dbReference type="PROSITE" id="PS50931">
    <property type="entry name" value="HTH_LYSR"/>
    <property type="match status" value="1"/>
</dbReference>
<accession>A0ABU8WM92</accession>
<name>A0ABU8WM92_9BURK</name>
<protein>
    <submittedName>
        <fullName evidence="6">LysR substrate-binding domain-containing protein</fullName>
    </submittedName>
</protein>
<dbReference type="InterPro" id="IPR036388">
    <property type="entry name" value="WH-like_DNA-bd_sf"/>
</dbReference>
<comment type="similarity">
    <text evidence="1">Belongs to the LysR transcriptional regulatory family.</text>
</comment>
<dbReference type="Gene3D" id="3.40.190.10">
    <property type="entry name" value="Periplasmic binding protein-like II"/>
    <property type="match status" value="1"/>
</dbReference>
<dbReference type="SUPFAM" id="SSF46785">
    <property type="entry name" value="Winged helix' DNA-binding domain"/>
    <property type="match status" value="1"/>
</dbReference>
<dbReference type="Pfam" id="PF00126">
    <property type="entry name" value="HTH_1"/>
    <property type="match status" value="1"/>
</dbReference>
<dbReference type="Proteomes" id="UP001385892">
    <property type="component" value="Unassembled WGS sequence"/>
</dbReference>
<keyword evidence="2" id="KW-0805">Transcription regulation</keyword>
<keyword evidence="4" id="KW-0804">Transcription</keyword>
<dbReference type="Gene3D" id="1.10.10.10">
    <property type="entry name" value="Winged helix-like DNA-binding domain superfamily/Winged helix DNA-binding domain"/>
    <property type="match status" value="1"/>
</dbReference>
<comment type="caution">
    <text evidence="6">The sequence shown here is derived from an EMBL/GenBank/DDBJ whole genome shotgun (WGS) entry which is preliminary data.</text>
</comment>
<dbReference type="EMBL" id="JBBKZT010000008">
    <property type="protein sequence ID" value="MEJ8848623.1"/>
    <property type="molecule type" value="Genomic_DNA"/>
</dbReference>
<keyword evidence="7" id="KW-1185">Reference proteome</keyword>
<proteinExistence type="inferred from homology"/>
<sequence>MKLHHLRDLLAVADHGSLRAASREIGIAQPAMTRSIQELERELGAPLFERKARGIVPTAIGEAFIRRARSVDNELTRARDEVAQLRGLTHGNLRVAMSMVPHMALLPDTLRPFRLRFPDVRLDIVDAVYPTVAAEMADGTIECYVGPAPELLPDGMRVEKLFDNTRVIVGRKGHPLAQAKSLRALVDAEWVTTSITEQAEHELGPLFAQHGLREPTLVLQAHSALTLIVALLYSDMLTMLPVQWMHFPLTRDVLQVIEVAEPLAAPPMCIIQRAGLPLTPAGEYLCDLLRRAAGHVETGAPDRGASA</sequence>
<evidence type="ECO:0000313" key="7">
    <source>
        <dbReference type="Proteomes" id="UP001385892"/>
    </source>
</evidence>
<evidence type="ECO:0000313" key="6">
    <source>
        <dbReference type="EMBL" id="MEJ8848623.1"/>
    </source>
</evidence>
<reference evidence="6 7" key="1">
    <citation type="submission" date="2024-03" db="EMBL/GenBank/DDBJ databases">
        <title>Novel species of the genus Variovorax.</title>
        <authorList>
            <person name="Liu Q."/>
            <person name="Xin Y.-H."/>
        </authorList>
    </citation>
    <scope>NUCLEOTIDE SEQUENCE [LARGE SCALE GENOMIC DNA]</scope>
    <source>
        <strain evidence="6 7">KACC 18900</strain>
    </source>
</reference>
<feature type="domain" description="HTH lysR-type" evidence="5">
    <location>
        <begin position="1"/>
        <end position="58"/>
    </location>
</feature>
<dbReference type="RefSeq" id="WP_340343752.1">
    <property type="nucleotide sequence ID" value="NZ_JBBKZT010000008.1"/>
</dbReference>
<dbReference type="PANTHER" id="PTHR30419:SF30">
    <property type="entry name" value="LYSR FAMILY TRANSCRIPTIONAL REGULATOR"/>
    <property type="match status" value="1"/>
</dbReference>
<dbReference type="InterPro" id="IPR000847">
    <property type="entry name" value="LysR_HTH_N"/>
</dbReference>
<dbReference type="PRINTS" id="PR00039">
    <property type="entry name" value="HTHLYSR"/>
</dbReference>
<organism evidence="6 7">
    <name type="scientific">Variovorax rhizosphaerae</name>
    <dbReference type="NCBI Taxonomy" id="1836200"/>
    <lineage>
        <taxon>Bacteria</taxon>
        <taxon>Pseudomonadati</taxon>
        <taxon>Pseudomonadota</taxon>
        <taxon>Betaproteobacteria</taxon>
        <taxon>Burkholderiales</taxon>
        <taxon>Comamonadaceae</taxon>
        <taxon>Variovorax</taxon>
    </lineage>
</organism>
<evidence type="ECO:0000259" key="5">
    <source>
        <dbReference type="PROSITE" id="PS50931"/>
    </source>
</evidence>
<dbReference type="InterPro" id="IPR005119">
    <property type="entry name" value="LysR_subst-bd"/>
</dbReference>